<dbReference type="EMBL" id="BPRE01000010">
    <property type="protein sequence ID" value="GJE76679.1"/>
    <property type="molecule type" value="Genomic_DNA"/>
</dbReference>
<accession>A0ABQ4UXY3</accession>
<proteinExistence type="predicted"/>
<keyword evidence="2" id="KW-1185">Reference proteome</keyword>
<evidence type="ECO:0000313" key="2">
    <source>
        <dbReference type="Proteomes" id="UP001055093"/>
    </source>
</evidence>
<protein>
    <recommendedName>
        <fullName evidence="3">General secretion pathway protein L</fullName>
    </recommendedName>
</protein>
<sequence>MAASARTAARITAQMAAVRGRLGASAPIARIGGVVSLLLDAFVATVEPRLGRFLDRSRRIAVAEGDGLVLYEVRDGRIDPRGRFDGTAPQNFAGRGLELRLPPEVFLSRTLRLPDAGRDYLGPILSHRLERLTPWRPDRVLYGYDVPEPAGADGTIAVDLLATSADLVAPHLDALASAGLKVTALGSSAAPLEAPLAIDLYRGRPGTGGTSPLRRPVALAAALALGILAPACLASALLAASAETEQVETEAHLSALRSRLAARTGMGGTREAGLLAAKRPEASALVLIDRLSAALPDGTVLRELDADGAKVRLVGRSDDAAALIGLLEGQGGLSAVRFAAPVIRDAERREAFDIVASRAPGPRAEAGR</sequence>
<reference evidence="1" key="1">
    <citation type="journal article" date="2021" name="Front. Microbiol.">
        <title>Comprehensive Comparative Genomics and Phenotyping of Methylobacterium Species.</title>
        <authorList>
            <person name="Alessa O."/>
            <person name="Ogura Y."/>
            <person name="Fujitani Y."/>
            <person name="Takami H."/>
            <person name="Hayashi T."/>
            <person name="Sahin N."/>
            <person name="Tani A."/>
        </authorList>
    </citation>
    <scope>NUCLEOTIDE SEQUENCE</scope>
    <source>
        <strain evidence="1">DSM 14458</strain>
    </source>
</reference>
<organism evidence="1 2">
    <name type="scientific">Methylorubrum suomiense</name>
    <dbReference type="NCBI Taxonomy" id="144191"/>
    <lineage>
        <taxon>Bacteria</taxon>
        <taxon>Pseudomonadati</taxon>
        <taxon>Pseudomonadota</taxon>
        <taxon>Alphaproteobacteria</taxon>
        <taxon>Hyphomicrobiales</taxon>
        <taxon>Methylobacteriaceae</taxon>
        <taxon>Methylorubrum</taxon>
    </lineage>
</organism>
<evidence type="ECO:0008006" key="3">
    <source>
        <dbReference type="Google" id="ProtNLM"/>
    </source>
</evidence>
<reference evidence="1" key="2">
    <citation type="submission" date="2021-08" db="EMBL/GenBank/DDBJ databases">
        <authorList>
            <person name="Tani A."/>
            <person name="Ola A."/>
            <person name="Ogura Y."/>
            <person name="Katsura K."/>
            <person name="Hayashi T."/>
        </authorList>
    </citation>
    <scope>NUCLEOTIDE SEQUENCE</scope>
    <source>
        <strain evidence="1">DSM 14458</strain>
    </source>
</reference>
<evidence type="ECO:0000313" key="1">
    <source>
        <dbReference type="EMBL" id="GJE76679.1"/>
    </source>
</evidence>
<comment type="caution">
    <text evidence="1">The sequence shown here is derived from an EMBL/GenBank/DDBJ whole genome shotgun (WGS) entry which is preliminary data.</text>
</comment>
<name>A0ABQ4UXY3_9HYPH</name>
<dbReference type="Pfam" id="PF05137">
    <property type="entry name" value="PilN"/>
    <property type="match status" value="1"/>
</dbReference>
<dbReference type="Proteomes" id="UP001055093">
    <property type="component" value="Unassembled WGS sequence"/>
</dbReference>
<gene>
    <name evidence="1" type="ORF">BGCPKDLD_3277</name>
</gene>
<dbReference type="InterPro" id="IPR007813">
    <property type="entry name" value="PilN"/>
</dbReference>